<organism evidence="2 3">
    <name type="scientific">Mesocestoides corti</name>
    <name type="common">Flatworm</name>
    <dbReference type="NCBI Taxonomy" id="53468"/>
    <lineage>
        <taxon>Eukaryota</taxon>
        <taxon>Metazoa</taxon>
        <taxon>Spiralia</taxon>
        <taxon>Lophotrochozoa</taxon>
        <taxon>Platyhelminthes</taxon>
        <taxon>Cestoda</taxon>
        <taxon>Eucestoda</taxon>
        <taxon>Cyclophyllidea</taxon>
        <taxon>Mesocestoididae</taxon>
        <taxon>Mesocestoides</taxon>
    </lineage>
</organism>
<dbReference type="GO" id="GO:0005737">
    <property type="term" value="C:cytoplasm"/>
    <property type="evidence" value="ECO:0007669"/>
    <property type="project" value="TreeGrafter"/>
</dbReference>
<evidence type="ECO:0000313" key="2">
    <source>
        <dbReference type="EMBL" id="VDD81060.1"/>
    </source>
</evidence>
<dbReference type="Pfam" id="PF00069">
    <property type="entry name" value="Pkinase"/>
    <property type="match status" value="1"/>
</dbReference>
<evidence type="ECO:0000259" key="1">
    <source>
        <dbReference type="PROSITE" id="PS50011"/>
    </source>
</evidence>
<dbReference type="GO" id="GO:0004674">
    <property type="term" value="F:protein serine/threonine kinase activity"/>
    <property type="evidence" value="ECO:0007669"/>
    <property type="project" value="TreeGrafter"/>
</dbReference>
<accession>A0A0R3UI45</accession>
<dbReference type="SMART" id="SM00220">
    <property type="entry name" value="S_TKc"/>
    <property type="match status" value="1"/>
</dbReference>
<dbReference type="PROSITE" id="PS50011">
    <property type="entry name" value="PROTEIN_KINASE_DOM"/>
    <property type="match status" value="1"/>
</dbReference>
<dbReference type="GO" id="GO:0005524">
    <property type="term" value="F:ATP binding"/>
    <property type="evidence" value="ECO:0007669"/>
    <property type="project" value="InterPro"/>
</dbReference>
<name>A0A0R3UI45_MESCO</name>
<reference evidence="2 3" key="1">
    <citation type="submission" date="2018-10" db="EMBL/GenBank/DDBJ databases">
        <authorList>
            <consortium name="Pathogen Informatics"/>
        </authorList>
    </citation>
    <scope>NUCLEOTIDE SEQUENCE [LARGE SCALE GENOMIC DNA]</scope>
</reference>
<dbReference type="InterPro" id="IPR011009">
    <property type="entry name" value="Kinase-like_dom_sf"/>
</dbReference>
<keyword evidence="3" id="KW-1185">Reference proteome</keyword>
<feature type="domain" description="Protein kinase" evidence="1">
    <location>
        <begin position="18"/>
        <end position="329"/>
    </location>
</feature>
<dbReference type="Proteomes" id="UP000267029">
    <property type="component" value="Unassembled WGS sequence"/>
</dbReference>
<dbReference type="AlphaFoldDB" id="A0A0R3UI45"/>
<dbReference type="EMBL" id="UXSR01005322">
    <property type="protein sequence ID" value="VDD81060.1"/>
    <property type="molecule type" value="Genomic_DNA"/>
</dbReference>
<dbReference type="OrthoDB" id="840771at2759"/>
<proteinExistence type="predicted"/>
<dbReference type="STRING" id="53468.A0A0R3UI45"/>
<dbReference type="SUPFAM" id="SSF56112">
    <property type="entry name" value="Protein kinase-like (PK-like)"/>
    <property type="match status" value="1"/>
</dbReference>
<dbReference type="PANTHER" id="PTHR24361">
    <property type="entry name" value="MITOGEN-ACTIVATED KINASE KINASE KINASE"/>
    <property type="match status" value="1"/>
</dbReference>
<dbReference type="InterPro" id="IPR000719">
    <property type="entry name" value="Prot_kinase_dom"/>
</dbReference>
<gene>
    <name evidence="2" type="ORF">MCOS_LOCUS7063</name>
</gene>
<dbReference type="InterPro" id="IPR053235">
    <property type="entry name" value="Ser_Thr_kinase"/>
</dbReference>
<sequence length="347" mass="38601">MICNEEYISTALDIPVCYAQNELVISSADDVVSYEYSEDGHLWLKTIKLEKCNRSELGGVLTFLKNLQSISPYRILSDSSDRTLKTTVYHGCHLPLYISLDGTDLRLSYPICKSGCVQELLKPYFADGGLPENLVAAIFSRAVKSVCELHKAGWIHRALCSRHLLLNQLAQDKDSLDVSLCGLGSIAHVKPNGSCLNRTGLPVIDAGWRGWHYQNLLDTVYSTHPVAWYSPEMIAQDFQGYGEPSDIYSLGLTLGEMFTGIPPFVGTITPSCPPIPITPEMTMMMVMIVLLQPPNTTASAEMVSVFKQCTHFDPDRRPTADELLQLPWIQKGLSTPLTEAMLEPFRR</sequence>
<protein>
    <recommendedName>
        <fullName evidence="1">Protein kinase domain-containing protein</fullName>
    </recommendedName>
</protein>
<dbReference type="Gene3D" id="1.10.510.10">
    <property type="entry name" value="Transferase(Phosphotransferase) domain 1"/>
    <property type="match status" value="1"/>
</dbReference>
<evidence type="ECO:0000313" key="3">
    <source>
        <dbReference type="Proteomes" id="UP000267029"/>
    </source>
</evidence>